<keyword evidence="9 12" id="KW-0030">Aminoacyl-tRNA synthetase</keyword>
<evidence type="ECO:0000259" key="14">
    <source>
        <dbReference type="Pfam" id="PF08264"/>
    </source>
</evidence>
<evidence type="ECO:0000256" key="2">
    <source>
        <dbReference type="ARBA" id="ARBA00011245"/>
    </source>
</evidence>
<reference evidence="15 16" key="1">
    <citation type="journal article" date="2016" name="Nat. Commun.">
        <title>Thousands of microbial genomes shed light on interconnected biogeochemical processes in an aquifer system.</title>
        <authorList>
            <person name="Anantharaman K."/>
            <person name="Brown C.T."/>
            <person name="Hug L.A."/>
            <person name="Sharon I."/>
            <person name="Castelle C.J."/>
            <person name="Probst A.J."/>
            <person name="Thomas B.C."/>
            <person name="Singh A."/>
            <person name="Wilkins M.J."/>
            <person name="Karaoz U."/>
            <person name="Brodie E.L."/>
            <person name="Williams K.H."/>
            <person name="Hubbard S.S."/>
            <person name="Banfield J.F."/>
        </authorList>
    </citation>
    <scope>NUCLEOTIDE SEQUENCE [LARGE SCALE GENOMIC DNA]</scope>
</reference>
<dbReference type="InterPro" id="IPR001412">
    <property type="entry name" value="aa-tRNA-synth_I_CS"/>
</dbReference>
<keyword evidence="8 12" id="KW-0648">Protein biosynthesis</keyword>
<dbReference type="Pfam" id="PF08264">
    <property type="entry name" value="Anticodon_1"/>
    <property type="match status" value="1"/>
</dbReference>
<dbReference type="PRINTS" id="PR00986">
    <property type="entry name" value="TRNASYNTHVAL"/>
</dbReference>
<dbReference type="SUPFAM" id="SSF47323">
    <property type="entry name" value="Anticodon-binding domain of a subclass of class I aminoacyl-tRNA synthetases"/>
    <property type="match status" value="1"/>
</dbReference>
<dbReference type="CDD" id="cd07962">
    <property type="entry name" value="Anticodon_Ia_Val"/>
    <property type="match status" value="1"/>
</dbReference>
<evidence type="ECO:0000256" key="9">
    <source>
        <dbReference type="ARBA" id="ARBA00023146"/>
    </source>
</evidence>
<evidence type="ECO:0000256" key="8">
    <source>
        <dbReference type="ARBA" id="ARBA00022917"/>
    </source>
</evidence>
<comment type="similarity">
    <text evidence="12">Belongs to the class-I aminoacyl-tRNA synthetase family.</text>
</comment>
<evidence type="ECO:0000256" key="4">
    <source>
        <dbReference type="ARBA" id="ARBA00022490"/>
    </source>
</evidence>
<evidence type="ECO:0000313" key="15">
    <source>
        <dbReference type="EMBL" id="OGF63076.1"/>
    </source>
</evidence>
<dbReference type="Gene3D" id="3.90.740.10">
    <property type="entry name" value="Valyl/Leucyl/Isoleucyl-tRNA synthetase, editing domain"/>
    <property type="match status" value="1"/>
</dbReference>
<sequence length="717" mass="82392">MPSEFDKPYDPKEHEEKIYKLWEKSGFFAPETRPPLADNPNTNKTFTIALPPPNITGSLHLGHALNATIQDILIRKKRMEGYAALWIPGTDHAGIATQNVVEKELKKQGLSRHDLGREKFLEKVWEWKEKYGNIILDQLKKLGASCDWSRTRFTMDQEYQEAVKEAFLHYQNKGWIYQGERTINWCARCATSLSDLEIEYKEEDGKFYYIKYGPLVLGTVRPETKLGDTALAVNPKDKRYKNHVGNEITIQSVDSSVPRDKEPKLKNLKIKIITDEAADPEFGTGVIKVTPAHDLTDFEIYQRHREIPVLKVIDENGRMNKNAGARYEGLKVKEAREQIVTDMQKLELIEKIEDYKHNIAICYRCGSVIEPLLSKQWFLKMSKLAEVAIRDVKSGKVKFHPKRWEKIYFDWLKNIKDWCISRQIWWGHKIPIAGVDDVLDTWFSSALWTFAALGWPRASLAPKGRATNSDLETFYPTQVLSTAHDIINLWVARMIFSSEEFLKNPPFSDVIIHATILTKEGKRMSKSLGTGVDPMDLIKKYGADATRFGLVWQAMGGQDIHWAEEHVVAGKKFANKIWNASRFVLQNYALASSKPPSGKKPGFLGVSKPGFEELGSFFLASAADKKILAELRKTKKEVTRLIDKYEFGQALHLLYDFFWHEFCDVYLETSKKEPSVEVLRHVLCESLKLLHPFMPFITEAIWKHFGAKPLIIEKWPS</sequence>
<dbReference type="GO" id="GO:0006438">
    <property type="term" value="P:valyl-tRNA aminoacylation"/>
    <property type="evidence" value="ECO:0007669"/>
    <property type="project" value="InterPro"/>
</dbReference>
<dbReference type="InterPro" id="IPR009080">
    <property type="entry name" value="tRNAsynth_Ia_anticodon-bd"/>
</dbReference>
<accession>A0A1F5VI25</accession>
<dbReference type="EC" id="6.1.1.9" evidence="3"/>
<comment type="catalytic activity">
    <reaction evidence="11">
        <text>tRNA(Val) + L-valine + ATP = L-valyl-tRNA(Val) + AMP + diphosphate</text>
        <dbReference type="Rhea" id="RHEA:10704"/>
        <dbReference type="Rhea" id="RHEA-COMP:9672"/>
        <dbReference type="Rhea" id="RHEA-COMP:9708"/>
        <dbReference type="ChEBI" id="CHEBI:30616"/>
        <dbReference type="ChEBI" id="CHEBI:33019"/>
        <dbReference type="ChEBI" id="CHEBI:57762"/>
        <dbReference type="ChEBI" id="CHEBI:78442"/>
        <dbReference type="ChEBI" id="CHEBI:78537"/>
        <dbReference type="ChEBI" id="CHEBI:456215"/>
        <dbReference type="EC" id="6.1.1.9"/>
    </reaction>
</comment>
<evidence type="ECO:0000313" key="16">
    <source>
        <dbReference type="Proteomes" id="UP000179251"/>
    </source>
</evidence>
<dbReference type="InterPro" id="IPR002303">
    <property type="entry name" value="Valyl-tRNA_ligase"/>
</dbReference>
<protein>
    <recommendedName>
        <fullName evidence="3">valine--tRNA ligase</fullName>
        <ecNumber evidence="3">6.1.1.9</ecNumber>
    </recommendedName>
    <alternativeName>
        <fullName evidence="10">Valyl-tRNA synthetase</fullName>
    </alternativeName>
</protein>
<dbReference type="SUPFAM" id="SSF50677">
    <property type="entry name" value="ValRS/IleRS/LeuRS editing domain"/>
    <property type="match status" value="1"/>
</dbReference>
<evidence type="ECO:0000256" key="3">
    <source>
        <dbReference type="ARBA" id="ARBA00013169"/>
    </source>
</evidence>
<comment type="caution">
    <text evidence="15">The sequence shown here is derived from an EMBL/GenBank/DDBJ whole genome shotgun (WGS) entry which is preliminary data.</text>
</comment>
<dbReference type="Gene3D" id="1.10.730.10">
    <property type="entry name" value="Isoleucyl-tRNA Synthetase, Domain 1"/>
    <property type="match status" value="1"/>
</dbReference>
<dbReference type="Gene3D" id="3.40.50.620">
    <property type="entry name" value="HUPs"/>
    <property type="match status" value="3"/>
</dbReference>
<dbReference type="FunFam" id="3.40.50.620:FF:000032">
    <property type="entry name" value="Valine--tRNA ligase"/>
    <property type="match status" value="1"/>
</dbReference>
<dbReference type="STRING" id="1798325.A2834_02330"/>
<keyword evidence="6 12" id="KW-0547">Nucleotide-binding</keyword>
<dbReference type="SUPFAM" id="SSF52374">
    <property type="entry name" value="Nucleotidylyl transferase"/>
    <property type="match status" value="1"/>
</dbReference>
<feature type="domain" description="Aminoacyl-tRNA synthetase class Ia" evidence="13">
    <location>
        <begin position="17"/>
        <end position="432"/>
    </location>
</feature>
<dbReference type="AlphaFoldDB" id="A0A1F5VI25"/>
<evidence type="ECO:0000256" key="6">
    <source>
        <dbReference type="ARBA" id="ARBA00022741"/>
    </source>
</evidence>
<dbReference type="InterPro" id="IPR014729">
    <property type="entry name" value="Rossmann-like_a/b/a_fold"/>
</dbReference>
<keyword evidence="4" id="KW-0963">Cytoplasm</keyword>
<evidence type="ECO:0000256" key="10">
    <source>
        <dbReference type="ARBA" id="ARBA00029936"/>
    </source>
</evidence>
<evidence type="ECO:0000256" key="11">
    <source>
        <dbReference type="ARBA" id="ARBA00047552"/>
    </source>
</evidence>
<evidence type="ECO:0000256" key="5">
    <source>
        <dbReference type="ARBA" id="ARBA00022598"/>
    </source>
</evidence>
<evidence type="ECO:0000259" key="13">
    <source>
        <dbReference type="Pfam" id="PF00133"/>
    </source>
</evidence>
<evidence type="ECO:0000256" key="7">
    <source>
        <dbReference type="ARBA" id="ARBA00022840"/>
    </source>
</evidence>
<comment type="subcellular location">
    <subcellularLocation>
        <location evidence="1">Cytoplasm</location>
    </subcellularLocation>
</comment>
<dbReference type="InterPro" id="IPR009008">
    <property type="entry name" value="Val/Leu/Ile-tRNA-synth_edit"/>
</dbReference>
<evidence type="ECO:0000256" key="12">
    <source>
        <dbReference type="RuleBase" id="RU363035"/>
    </source>
</evidence>
<feature type="domain" description="Methionyl/Valyl/Leucyl/Isoleucyl-tRNA synthetase anticodon-binding" evidence="14">
    <location>
        <begin position="624"/>
        <end position="716"/>
    </location>
</feature>
<dbReference type="GO" id="GO:0002161">
    <property type="term" value="F:aminoacyl-tRNA deacylase activity"/>
    <property type="evidence" value="ECO:0007669"/>
    <property type="project" value="InterPro"/>
</dbReference>
<keyword evidence="5 12" id="KW-0436">Ligase</keyword>
<keyword evidence="7 12" id="KW-0067">ATP-binding</keyword>
<dbReference type="PANTHER" id="PTHR11946">
    <property type="entry name" value="VALYL-TRNA SYNTHETASES"/>
    <property type="match status" value="1"/>
</dbReference>
<dbReference type="GO" id="GO:0005524">
    <property type="term" value="F:ATP binding"/>
    <property type="evidence" value="ECO:0007669"/>
    <property type="project" value="UniProtKB-KW"/>
</dbReference>
<dbReference type="PANTHER" id="PTHR11946:SF93">
    <property type="entry name" value="VALINE--TRNA LIGASE, CHLOROPLASTIC_MITOCHONDRIAL 2"/>
    <property type="match status" value="1"/>
</dbReference>
<gene>
    <name evidence="15" type="ORF">A2834_02330</name>
</gene>
<dbReference type="InterPro" id="IPR013155">
    <property type="entry name" value="M/V/L/I-tRNA-synth_anticd-bd"/>
</dbReference>
<dbReference type="Pfam" id="PF00133">
    <property type="entry name" value="tRNA-synt_1"/>
    <property type="match status" value="2"/>
</dbReference>
<organism evidence="15 16">
    <name type="scientific">Candidatus Giovannonibacteria bacterium RIFCSPHIGHO2_01_FULL_45_23</name>
    <dbReference type="NCBI Taxonomy" id="1798325"/>
    <lineage>
        <taxon>Bacteria</taxon>
        <taxon>Candidatus Giovannoniibacteriota</taxon>
    </lineage>
</organism>
<dbReference type="GO" id="GO:0004832">
    <property type="term" value="F:valine-tRNA ligase activity"/>
    <property type="evidence" value="ECO:0007669"/>
    <property type="project" value="UniProtKB-EC"/>
</dbReference>
<evidence type="ECO:0000256" key="1">
    <source>
        <dbReference type="ARBA" id="ARBA00004496"/>
    </source>
</evidence>
<dbReference type="GO" id="GO:0005829">
    <property type="term" value="C:cytosol"/>
    <property type="evidence" value="ECO:0007669"/>
    <property type="project" value="TreeGrafter"/>
</dbReference>
<feature type="domain" description="Aminoacyl-tRNA synthetase class Ia" evidence="13">
    <location>
        <begin position="435"/>
        <end position="562"/>
    </location>
</feature>
<dbReference type="PROSITE" id="PS00178">
    <property type="entry name" value="AA_TRNA_LIGASE_I"/>
    <property type="match status" value="1"/>
</dbReference>
<dbReference type="EMBL" id="MFHD01000008">
    <property type="protein sequence ID" value="OGF63076.1"/>
    <property type="molecule type" value="Genomic_DNA"/>
</dbReference>
<dbReference type="InterPro" id="IPR002300">
    <property type="entry name" value="aa-tRNA-synth_Ia"/>
</dbReference>
<dbReference type="CDD" id="cd00817">
    <property type="entry name" value="ValRS_core"/>
    <property type="match status" value="1"/>
</dbReference>
<dbReference type="Proteomes" id="UP000179251">
    <property type="component" value="Unassembled WGS sequence"/>
</dbReference>
<name>A0A1F5VI25_9BACT</name>
<proteinExistence type="inferred from homology"/>
<dbReference type="InterPro" id="IPR033705">
    <property type="entry name" value="Anticodon_Ia_Val"/>
</dbReference>
<comment type="subunit">
    <text evidence="2">Monomer.</text>
</comment>